<evidence type="ECO:0000256" key="1">
    <source>
        <dbReference type="SAM" id="Phobius"/>
    </source>
</evidence>
<keyword evidence="1" id="KW-0812">Transmembrane</keyword>
<keyword evidence="1" id="KW-0472">Membrane</keyword>
<name>A0A016V6S2_9BILA</name>
<reference evidence="3" key="1">
    <citation type="journal article" date="2015" name="Nat. Genet.">
        <title>The genome and transcriptome of the zoonotic hookworm Ancylostoma ceylanicum identify infection-specific gene families.</title>
        <authorList>
            <person name="Schwarz E.M."/>
            <person name="Hu Y."/>
            <person name="Antoshechkin I."/>
            <person name="Miller M.M."/>
            <person name="Sternberg P.W."/>
            <person name="Aroian R.V."/>
        </authorList>
    </citation>
    <scope>NUCLEOTIDE SEQUENCE</scope>
    <source>
        <strain evidence="3">HY135</strain>
    </source>
</reference>
<comment type="caution">
    <text evidence="2">The sequence shown here is derived from an EMBL/GenBank/DDBJ whole genome shotgun (WGS) entry which is preliminary data.</text>
</comment>
<sequence length="129" mass="14150">MVLERFAAVIQAYLHGKMRSVFVILAFCGVATSSCPKTTPIEQSDFNKAVFVSLVDVLSVSGVGNTMVCKVKVELDLKVVSAFSSIEGGSFFLFFFVSNPLFYRYFILLGSAIKNLLFSPGAFPLFPQK</sequence>
<accession>A0A016V6S2</accession>
<evidence type="ECO:0000313" key="2">
    <source>
        <dbReference type="EMBL" id="EYC23369.1"/>
    </source>
</evidence>
<protein>
    <submittedName>
        <fullName evidence="2">Uncharacterized protein</fullName>
    </submittedName>
</protein>
<organism evidence="2 3">
    <name type="scientific">Ancylostoma ceylanicum</name>
    <dbReference type="NCBI Taxonomy" id="53326"/>
    <lineage>
        <taxon>Eukaryota</taxon>
        <taxon>Metazoa</taxon>
        <taxon>Ecdysozoa</taxon>
        <taxon>Nematoda</taxon>
        <taxon>Chromadorea</taxon>
        <taxon>Rhabditida</taxon>
        <taxon>Rhabditina</taxon>
        <taxon>Rhabditomorpha</taxon>
        <taxon>Strongyloidea</taxon>
        <taxon>Ancylostomatidae</taxon>
        <taxon>Ancylostomatinae</taxon>
        <taxon>Ancylostoma</taxon>
    </lineage>
</organism>
<evidence type="ECO:0000313" key="3">
    <source>
        <dbReference type="Proteomes" id="UP000024635"/>
    </source>
</evidence>
<dbReference type="PROSITE" id="PS51257">
    <property type="entry name" value="PROKAR_LIPOPROTEIN"/>
    <property type="match status" value="1"/>
</dbReference>
<dbReference type="Proteomes" id="UP000024635">
    <property type="component" value="Unassembled WGS sequence"/>
</dbReference>
<dbReference type="AlphaFoldDB" id="A0A016V6S2"/>
<dbReference type="EMBL" id="JARK01001351">
    <property type="protein sequence ID" value="EYC23369.1"/>
    <property type="molecule type" value="Genomic_DNA"/>
</dbReference>
<gene>
    <name evidence="2" type="primary">Acey_s0015.g2610</name>
    <name evidence="2" type="ORF">Y032_0015g2610</name>
</gene>
<proteinExistence type="predicted"/>
<keyword evidence="1" id="KW-1133">Transmembrane helix</keyword>
<keyword evidence="3" id="KW-1185">Reference proteome</keyword>
<feature type="transmembrane region" description="Helical" evidence="1">
    <location>
        <begin position="102"/>
        <end position="126"/>
    </location>
</feature>